<organism evidence="1 2">
    <name type="scientific">Lepagella muris</name>
    <dbReference type="NCBI Taxonomy" id="3032870"/>
    <lineage>
        <taxon>Bacteria</taxon>
        <taxon>Pseudomonadati</taxon>
        <taxon>Bacteroidota</taxon>
        <taxon>Bacteroidia</taxon>
        <taxon>Bacteroidales</taxon>
        <taxon>Muribaculaceae</taxon>
        <taxon>Lepagella</taxon>
    </lineage>
</organism>
<comment type="caution">
    <text evidence="1">The sequence shown here is derived from an EMBL/GenBank/DDBJ whole genome shotgun (WGS) entry which is preliminary data.</text>
</comment>
<accession>A0AC61RB10</accession>
<proteinExistence type="predicted"/>
<reference evidence="1" key="1">
    <citation type="submission" date="2019-04" db="EMBL/GenBank/DDBJ databases">
        <title>Microbes associate with the intestines of laboratory mice.</title>
        <authorList>
            <person name="Navarre W."/>
            <person name="Wong E."/>
            <person name="Huang K."/>
            <person name="Tropini C."/>
            <person name="Ng K."/>
            <person name="Yu B."/>
        </authorList>
    </citation>
    <scope>NUCLEOTIDE SEQUENCE</scope>
    <source>
        <strain evidence="1">NM04_E33</strain>
    </source>
</reference>
<keyword evidence="2" id="KW-1185">Reference proteome</keyword>
<dbReference type="EMBL" id="SRYB01000046">
    <property type="protein sequence ID" value="TGY75996.1"/>
    <property type="molecule type" value="Genomic_DNA"/>
</dbReference>
<sequence length="384" mass="44117">MDKKVLIYMPEDLLAPVGGPRGYLYNLKQEIDRRGLRNIYFLPPSEKSKIVLPSFLSGIWNSLSYTFSLYKGLYGNNHSAQIDLNEFDIIHFHDTWRMFISQDSLKTYKGKVVLTSHSPTILSKEWHDEASKMKKHLCGKMLKDLIRMDEYAFNRADYILFPCKEAEEPYEHAWSHFKDLKASKKERFLYNPSGIVGKTVKESREFICEKYGIPSDAVIFSYAGRHNSIKGYDDLKNMAEIILAKNPKAYFLIAGKENPLSGLNHPRWIEVGWTNDPHSLIGASDAFVLPNKETYFDLILLEVLSLGKMVVASESGGNKYFKKWDGKGIYLYNKQSEAVQLLEKIAKMTTDEKHQAEAASLSIFSSNFTIELFVDRYLDIISRL</sequence>
<evidence type="ECO:0000313" key="2">
    <source>
        <dbReference type="Proteomes" id="UP000306319"/>
    </source>
</evidence>
<evidence type="ECO:0000313" key="1">
    <source>
        <dbReference type="EMBL" id="TGY75996.1"/>
    </source>
</evidence>
<gene>
    <name evidence="1" type="ORF">E5331_19030</name>
</gene>
<name>A0AC61RB10_9BACT</name>
<dbReference type="Proteomes" id="UP000306319">
    <property type="component" value="Unassembled WGS sequence"/>
</dbReference>
<protein>
    <submittedName>
        <fullName evidence="1">Glycosyltransferase</fullName>
    </submittedName>
</protein>